<gene>
    <name evidence="2" type="ORF">INT44_007507</name>
</gene>
<feature type="region of interest" description="Disordered" evidence="1">
    <location>
        <begin position="164"/>
        <end position="476"/>
    </location>
</feature>
<reference evidence="2" key="1">
    <citation type="submission" date="2020-12" db="EMBL/GenBank/DDBJ databases">
        <title>Metabolic potential, ecology and presence of endohyphal bacteria is reflected in genomic diversity of Mucoromycotina.</title>
        <authorList>
            <person name="Muszewska A."/>
            <person name="Okrasinska A."/>
            <person name="Steczkiewicz K."/>
            <person name="Drgas O."/>
            <person name="Orlowska M."/>
            <person name="Perlinska-Lenart U."/>
            <person name="Aleksandrzak-Piekarczyk T."/>
            <person name="Szatraj K."/>
            <person name="Zielenkiewicz U."/>
            <person name="Pilsyk S."/>
            <person name="Malc E."/>
            <person name="Mieczkowski P."/>
            <person name="Kruszewska J.S."/>
            <person name="Biernat P."/>
            <person name="Pawlowska J."/>
        </authorList>
    </citation>
    <scope>NUCLEOTIDE SEQUENCE</scope>
    <source>
        <strain evidence="2">WA0000051536</strain>
    </source>
</reference>
<feature type="compositionally biased region" description="Low complexity" evidence="1">
    <location>
        <begin position="115"/>
        <end position="125"/>
    </location>
</feature>
<protein>
    <recommendedName>
        <fullName evidence="4">Mso1 N-terminal domain-containing protein</fullName>
    </recommendedName>
</protein>
<keyword evidence="3" id="KW-1185">Reference proteome</keyword>
<evidence type="ECO:0008006" key="4">
    <source>
        <dbReference type="Google" id="ProtNLM"/>
    </source>
</evidence>
<evidence type="ECO:0000313" key="2">
    <source>
        <dbReference type="EMBL" id="KAG2176843.1"/>
    </source>
</evidence>
<evidence type="ECO:0000256" key="1">
    <source>
        <dbReference type="SAM" id="MobiDB-lite"/>
    </source>
</evidence>
<feature type="compositionally biased region" description="Basic and acidic residues" evidence="1">
    <location>
        <begin position="186"/>
        <end position="202"/>
    </location>
</feature>
<feature type="compositionally biased region" description="Basic and acidic residues" evidence="1">
    <location>
        <begin position="222"/>
        <end position="247"/>
    </location>
</feature>
<feature type="compositionally biased region" description="Basic and acidic residues" evidence="1">
    <location>
        <begin position="256"/>
        <end position="300"/>
    </location>
</feature>
<feature type="compositionally biased region" description="Basic and acidic residues" evidence="1">
    <location>
        <begin position="169"/>
        <end position="178"/>
    </location>
</feature>
<sequence length="476" mass="55881">MGPEAIDYRVSKIVVLCKDCGQDVGMYPARHKCDEVVRPPLPPLPTSSQLNGMQSRSPIRDRSPGRMDRPVSPPPSPMPSKKPESNRKPKFGRNLTAEEEEPADRQIYFNDIAESTSGSSTPSSGKKLWGNLKQNDKWKQVAYGENKPSNGARLWDKLISATQTMAEKIPNRDDKGPESDESDWEGETHVSRVLREYHEKKGGSLPSWLRDAKTPVASKSSSQRERYSNEDNNRLSENTRQRQRLWEVEDDPAEITPRERERQRLREQAENRDSYRRQYSDDSRQRDKSREPDPRHDPRRAPSKSANTDHYDHDERPRRHERERSNPQSPGDYDMDRARMRSMREPSNAHSREPRSSRREVDEYEHRQYPSSSSRREVDDQRRQPPPRREVEDYDDRKHPSSRREIDDQRPSSRRQPDNYELRHHPPSRQADYDARQPRSRSPMYDEPSDRERLRGPRRAPTRKKLDDDMLTGGYF</sequence>
<dbReference type="EMBL" id="JAEPRA010000013">
    <property type="protein sequence ID" value="KAG2176843.1"/>
    <property type="molecule type" value="Genomic_DNA"/>
</dbReference>
<dbReference type="AlphaFoldDB" id="A0A8H7UED7"/>
<feature type="compositionally biased region" description="Basic and acidic residues" evidence="1">
    <location>
        <begin position="334"/>
        <end position="344"/>
    </location>
</feature>
<feature type="compositionally biased region" description="Pro residues" evidence="1">
    <location>
        <begin position="71"/>
        <end position="80"/>
    </location>
</feature>
<name>A0A8H7UED7_9FUNG</name>
<accession>A0A8H7UED7</accession>
<dbReference type="Proteomes" id="UP000612746">
    <property type="component" value="Unassembled WGS sequence"/>
</dbReference>
<feature type="compositionally biased region" description="Polar residues" evidence="1">
    <location>
        <begin position="46"/>
        <end position="57"/>
    </location>
</feature>
<evidence type="ECO:0000313" key="3">
    <source>
        <dbReference type="Proteomes" id="UP000612746"/>
    </source>
</evidence>
<feature type="compositionally biased region" description="Basic and acidic residues" evidence="1">
    <location>
        <begin position="307"/>
        <end position="325"/>
    </location>
</feature>
<feature type="compositionally biased region" description="Basic and acidic residues" evidence="1">
    <location>
        <begin position="58"/>
        <end position="69"/>
    </location>
</feature>
<comment type="caution">
    <text evidence="2">The sequence shown here is derived from an EMBL/GenBank/DDBJ whole genome shotgun (WGS) entry which is preliminary data.</text>
</comment>
<dbReference type="OrthoDB" id="2683368at2759"/>
<proteinExistence type="predicted"/>
<feature type="region of interest" description="Disordered" evidence="1">
    <location>
        <begin position="38"/>
        <end position="132"/>
    </location>
</feature>
<feature type="compositionally biased region" description="Basic and acidic residues" evidence="1">
    <location>
        <begin position="350"/>
        <end position="424"/>
    </location>
</feature>
<organism evidence="2 3">
    <name type="scientific">Umbelopsis vinacea</name>
    <dbReference type="NCBI Taxonomy" id="44442"/>
    <lineage>
        <taxon>Eukaryota</taxon>
        <taxon>Fungi</taxon>
        <taxon>Fungi incertae sedis</taxon>
        <taxon>Mucoromycota</taxon>
        <taxon>Mucoromycotina</taxon>
        <taxon>Umbelopsidomycetes</taxon>
        <taxon>Umbelopsidales</taxon>
        <taxon>Umbelopsidaceae</taxon>
        <taxon>Umbelopsis</taxon>
    </lineage>
</organism>